<keyword evidence="7 8" id="KW-0472">Membrane</keyword>
<evidence type="ECO:0000256" key="2">
    <source>
        <dbReference type="ARBA" id="ARBA00010145"/>
    </source>
</evidence>
<feature type="transmembrane region" description="Helical" evidence="8">
    <location>
        <begin position="245"/>
        <end position="264"/>
    </location>
</feature>
<dbReference type="GO" id="GO:0005886">
    <property type="term" value="C:plasma membrane"/>
    <property type="evidence" value="ECO:0007669"/>
    <property type="project" value="UniProtKB-SubCell"/>
</dbReference>
<feature type="transmembrane region" description="Helical" evidence="8">
    <location>
        <begin position="276"/>
        <end position="295"/>
    </location>
</feature>
<dbReference type="InterPro" id="IPR038770">
    <property type="entry name" value="Na+/solute_symporter_sf"/>
</dbReference>
<dbReference type="Gene3D" id="1.20.1530.20">
    <property type="match status" value="1"/>
</dbReference>
<feature type="transmembrane region" description="Helical" evidence="8">
    <location>
        <begin position="124"/>
        <end position="143"/>
    </location>
</feature>
<accession>A0A5C0B0C0</accession>
<sequence>MNTALLVLPDFLLIALGWLMRRRLGFSGEFFAGSERAVYYLLFPALLFRSTVNAQFELVSAAGLIWAGLALLGAGALMSWLALPLFKPKPLSFASCVQCGFRFNSYVALALAGRLFGDAGVSTIALLIAFCVPAANMLAVYALAKHSGASLWRQLLRNPLLVATVVGLVCNFAGIRPPDVADAVLGRLGNAAIAFGLICVGGSLVWRGAGEARGMTTYLVAVKLILTPLVAIPIGYAFGLPLLEHRILVLFAALPTASSAYVLATRMGGNGPMVAMLISVGTVLSAVTIPLWMLWAG</sequence>
<evidence type="ECO:0000313" key="9">
    <source>
        <dbReference type="EMBL" id="QEI08048.1"/>
    </source>
</evidence>
<dbReference type="AlphaFoldDB" id="A0A5C0B0C0"/>
<evidence type="ECO:0000256" key="1">
    <source>
        <dbReference type="ARBA" id="ARBA00004651"/>
    </source>
</evidence>
<keyword evidence="5 8" id="KW-0812">Transmembrane</keyword>
<evidence type="ECO:0000256" key="5">
    <source>
        <dbReference type="ARBA" id="ARBA00022692"/>
    </source>
</evidence>
<dbReference type="Proteomes" id="UP000325161">
    <property type="component" value="Chromosome"/>
</dbReference>
<dbReference type="InterPro" id="IPR004776">
    <property type="entry name" value="Mem_transp_PIN-like"/>
</dbReference>
<evidence type="ECO:0000256" key="7">
    <source>
        <dbReference type="ARBA" id="ARBA00023136"/>
    </source>
</evidence>
<gene>
    <name evidence="9" type="ORF">FXN63_21035</name>
</gene>
<feature type="transmembrane region" description="Helical" evidence="8">
    <location>
        <begin position="187"/>
        <end position="206"/>
    </location>
</feature>
<comment type="similarity">
    <text evidence="2">Belongs to the auxin efflux carrier (TC 2.A.69) family.</text>
</comment>
<dbReference type="PANTHER" id="PTHR36838:SF4">
    <property type="entry name" value="AUXIN EFFLUX CARRIER FAMILY PROTEIN"/>
    <property type="match status" value="1"/>
</dbReference>
<evidence type="ECO:0000313" key="10">
    <source>
        <dbReference type="Proteomes" id="UP000325161"/>
    </source>
</evidence>
<evidence type="ECO:0000256" key="4">
    <source>
        <dbReference type="ARBA" id="ARBA00022475"/>
    </source>
</evidence>
<evidence type="ECO:0000256" key="8">
    <source>
        <dbReference type="SAM" id="Phobius"/>
    </source>
</evidence>
<proteinExistence type="inferred from homology"/>
<organism evidence="9 10">
    <name type="scientific">Pigmentiphaga aceris</name>
    <dbReference type="NCBI Taxonomy" id="1940612"/>
    <lineage>
        <taxon>Bacteria</taxon>
        <taxon>Pseudomonadati</taxon>
        <taxon>Pseudomonadota</taxon>
        <taxon>Betaproteobacteria</taxon>
        <taxon>Burkholderiales</taxon>
        <taxon>Alcaligenaceae</taxon>
        <taxon>Pigmentiphaga</taxon>
    </lineage>
</organism>
<comment type="subcellular location">
    <subcellularLocation>
        <location evidence="1">Cell membrane</location>
        <topology evidence="1">Multi-pass membrane protein</topology>
    </subcellularLocation>
</comment>
<keyword evidence="4" id="KW-1003">Cell membrane</keyword>
<dbReference type="RefSeq" id="WP_148817191.1">
    <property type="nucleotide sequence ID" value="NZ_CP043046.1"/>
</dbReference>
<protein>
    <submittedName>
        <fullName evidence="9">AEC family transporter</fullName>
    </submittedName>
</protein>
<dbReference type="EMBL" id="CP043046">
    <property type="protein sequence ID" value="QEI08048.1"/>
    <property type="molecule type" value="Genomic_DNA"/>
</dbReference>
<dbReference type="KEGG" id="pacr:FXN63_21035"/>
<dbReference type="GO" id="GO:0055085">
    <property type="term" value="P:transmembrane transport"/>
    <property type="evidence" value="ECO:0007669"/>
    <property type="project" value="InterPro"/>
</dbReference>
<keyword evidence="3" id="KW-0813">Transport</keyword>
<feature type="transmembrane region" description="Helical" evidence="8">
    <location>
        <begin position="63"/>
        <end position="83"/>
    </location>
</feature>
<evidence type="ECO:0000256" key="6">
    <source>
        <dbReference type="ARBA" id="ARBA00022989"/>
    </source>
</evidence>
<name>A0A5C0B0C0_9BURK</name>
<keyword evidence="6 8" id="KW-1133">Transmembrane helix</keyword>
<keyword evidence="10" id="KW-1185">Reference proteome</keyword>
<dbReference type="PANTHER" id="PTHR36838">
    <property type="entry name" value="AUXIN EFFLUX CARRIER FAMILY PROTEIN"/>
    <property type="match status" value="1"/>
</dbReference>
<feature type="transmembrane region" description="Helical" evidence="8">
    <location>
        <begin position="155"/>
        <end position="175"/>
    </location>
</feature>
<evidence type="ECO:0000256" key="3">
    <source>
        <dbReference type="ARBA" id="ARBA00022448"/>
    </source>
</evidence>
<dbReference type="OrthoDB" id="9805563at2"/>
<reference evidence="9 10" key="1">
    <citation type="submission" date="2019-08" db="EMBL/GenBank/DDBJ databases">
        <title>Amphibian skin-associated Pigmentiphaga: genome sequence and occurrence across geography and hosts.</title>
        <authorList>
            <person name="Bletz M.C."/>
            <person name="Bunk B."/>
            <person name="Sproeer C."/>
            <person name="Biwer P."/>
            <person name="Reiter S."/>
            <person name="Rabemananjara F.C.E."/>
            <person name="Schulz S."/>
            <person name="Overmann J."/>
            <person name="Vences M."/>
        </authorList>
    </citation>
    <scope>NUCLEOTIDE SEQUENCE [LARGE SCALE GENOMIC DNA]</scope>
    <source>
        <strain evidence="9 10">Mada1488</strain>
    </source>
</reference>
<dbReference type="Pfam" id="PF03547">
    <property type="entry name" value="Mem_trans"/>
    <property type="match status" value="1"/>
</dbReference>
<feature type="transmembrane region" description="Helical" evidence="8">
    <location>
        <begin position="218"/>
        <end position="239"/>
    </location>
</feature>
<feature type="transmembrane region" description="Helical" evidence="8">
    <location>
        <begin position="37"/>
        <end position="56"/>
    </location>
</feature>